<keyword evidence="3" id="KW-1185">Reference proteome</keyword>
<evidence type="ECO:0000313" key="2">
    <source>
        <dbReference type="EMBL" id="MFC7348989.1"/>
    </source>
</evidence>
<dbReference type="InterPro" id="IPR046551">
    <property type="entry name" value="DUF6705"/>
</dbReference>
<organism evidence="2 3">
    <name type="scientific">Chryseobacterium zhengzhouense</name>
    <dbReference type="NCBI Taxonomy" id="1636086"/>
    <lineage>
        <taxon>Bacteria</taxon>
        <taxon>Pseudomonadati</taxon>
        <taxon>Bacteroidota</taxon>
        <taxon>Flavobacteriia</taxon>
        <taxon>Flavobacteriales</taxon>
        <taxon>Weeksellaceae</taxon>
        <taxon>Chryseobacterium group</taxon>
        <taxon>Chryseobacterium</taxon>
    </lineage>
</organism>
<sequence length="191" mass="22288">MKYLIFILTFTVFLQCKSQTQIVNLTDCDSYINDSSGDYYRKDVNNVFSPYEGIWRWTQGNKEFTLTLIKQKHHYTQYANYNYYEDRLVGYYQYKENGVLIADTSSDDLNKDYSPKVIFNLNCHSRIVSLSFKDYKKNKNYIVLLEKISPTQIKFTGKEEGDVLVSRSAPGTYAPIYGGNTFPLNMVLTKQ</sequence>
<dbReference type="Pfam" id="PF20448">
    <property type="entry name" value="DUF6705"/>
    <property type="match status" value="1"/>
</dbReference>
<dbReference type="EMBL" id="JBHTCR010000021">
    <property type="protein sequence ID" value="MFC7348989.1"/>
    <property type="molecule type" value="Genomic_DNA"/>
</dbReference>
<gene>
    <name evidence="2" type="ORF">ACFQO9_19905</name>
</gene>
<proteinExistence type="predicted"/>
<protein>
    <submittedName>
        <fullName evidence="2">DUF6705 family protein</fullName>
    </submittedName>
</protein>
<feature type="domain" description="DUF6705" evidence="1">
    <location>
        <begin position="1"/>
        <end position="191"/>
    </location>
</feature>
<dbReference type="Proteomes" id="UP001596550">
    <property type="component" value="Unassembled WGS sequence"/>
</dbReference>
<evidence type="ECO:0000313" key="3">
    <source>
        <dbReference type="Proteomes" id="UP001596550"/>
    </source>
</evidence>
<name>A0ABW2M2B4_9FLAO</name>
<accession>A0ABW2M2B4</accession>
<comment type="caution">
    <text evidence="2">The sequence shown here is derived from an EMBL/GenBank/DDBJ whole genome shotgun (WGS) entry which is preliminary data.</text>
</comment>
<reference evidence="3" key="1">
    <citation type="journal article" date="2019" name="Int. J. Syst. Evol. Microbiol.">
        <title>The Global Catalogue of Microorganisms (GCM) 10K type strain sequencing project: providing services to taxonomists for standard genome sequencing and annotation.</title>
        <authorList>
            <consortium name="The Broad Institute Genomics Platform"/>
            <consortium name="The Broad Institute Genome Sequencing Center for Infectious Disease"/>
            <person name="Wu L."/>
            <person name="Ma J."/>
        </authorList>
    </citation>
    <scope>NUCLEOTIDE SEQUENCE [LARGE SCALE GENOMIC DNA]</scope>
    <source>
        <strain evidence="3">CCUG 54781</strain>
    </source>
</reference>
<dbReference type="RefSeq" id="WP_378183766.1">
    <property type="nucleotide sequence ID" value="NZ_JBHTCR010000021.1"/>
</dbReference>
<evidence type="ECO:0000259" key="1">
    <source>
        <dbReference type="Pfam" id="PF20448"/>
    </source>
</evidence>